<evidence type="ECO:0000313" key="2">
    <source>
        <dbReference type="Proteomes" id="UP000596661"/>
    </source>
</evidence>
<protein>
    <submittedName>
        <fullName evidence="1">Uncharacterized protein</fullName>
    </submittedName>
</protein>
<dbReference type="EMBL" id="UZAU01000060">
    <property type="status" value="NOT_ANNOTATED_CDS"/>
    <property type="molecule type" value="Genomic_DNA"/>
</dbReference>
<evidence type="ECO:0000313" key="1">
    <source>
        <dbReference type="EnsemblPlants" id="cds.evm.model.01.2202"/>
    </source>
</evidence>
<keyword evidence="2" id="KW-1185">Reference proteome</keyword>
<dbReference type="Proteomes" id="UP000596661">
    <property type="component" value="Chromosome 1"/>
</dbReference>
<reference evidence="1" key="1">
    <citation type="submission" date="2018-11" db="EMBL/GenBank/DDBJ databases">
        <authorList>
            <person name="Grassa J C."/>
        </authorList>
    </citation>
    <scope>NUCLEOTIDE SEQUENCE [LARGE SCALE GENOMIC DNA]</scope>
</reference>
<accession>A0A803NK72</accession>
<dbReference type="AlphaFoldDB" id="A0A803NK72"/>
<dbReference type="EnsemblPlants" id="evm.model.01.2202">
    <property type="protein sequence ID" value="cds.evm.model.01.2202"/>
    <property type="gene ID" value="evm.TU.01.2202"/>
</dbReference>
<proteinExistence type="predicted"/>
<organism evidence="1 2">
    <name type="scientific">Cannabis sativa</name>
    <name type="common">Hemp</name>
    <name type="synonym">Marijuana</name>
    <dbReference type="NCBI Taxonomy" id="3483"/>
    <lineage>
        <taxon>Eukaryota</taxon>
        <taxon>Viridiplantae</taxon>
        <taxon>Streptophyta</taxon>
        <taxon>Embryophyta</taxon>
        <taxon>Tracheophyta</taxon>
        <taxon>Spermatophyta</taxon>
        <taxon>Magnoliopsida</taxon>
        <taxon>eudicotyledons</taxon>
        <taxon>Gunneridae</taxon>
        <taxon>Pentapetalae</taxon>
        <taxon>rosids</taxon>
        <taxon>fabids</taxon>
        <taxon>Rosales</taxon>
        <taxon>Cannabaceae</taxon>
        <taxon>Cannabis</taxon>
    </lineage>
</organism>
<dbReference type="Gramene" id="evm.model.01.2202">
    <property type="protein sequence ID" value="cds.evm.model.01.2202"/>
    <property type="gene ID" value="evm.TU.01.2202"/>
</dbReference>
<name>A0A803NK72_CANSA</name>
<sequence>MTCNRRERSCENNPTRLNLDQSNLDLIRDRGLVVPNTTNNLVGGWKDYEKRRILNDATCSVVNNREIRSGLVFTRLGGRYHVQTDNLQDCLNEAFLPRSQTSRNHDVEEEPCDPLLADQGGIDQKNLLRVLRMINQQRKPIYKLHGTSPFTEEVRQARLLKGSRLSESLKYKGCDSGGQVLKAFTVGERSHVRQHVKSLVLKRR</sequence>
<reference evidence="1" key="2">
    <citation type="submission" date="2021-03" db="UniProtKB">
        <authorList>
            <consortium name="EnsemblPlants"/>
        </authorList>
    </citation>
    <scope>IDENTIFICATION</scope>
</reference>